<dbReference type="eggNOG" id="COG0792">
    <property type="taxonomic scope" value="Bacteria"/>
</dbReference>
<dbReference type="InterPro" id="IPR011335">
    <property type="entry name" value="Restrct_endonuc-II-like"/>
</dbReference>
<dbReference type="RefSeq" id="WP_021714373.1">
    <property type="nucleotide sequence ID" value="NZ_BATM01000038.1"/>
</dbReference>
<dbReference type="AlphaFoldDB" id="U3AL79"/>
<dbReference type="NCBIfam" id="NF009150">
    <property type="entry name" value="PRK12497.1-3"/>
    <property type="match status" value="1"/>
</dbReference>
<dbReference type="InterPro" id="IPR003509">
    <property type="entry name" value="UPF0102_YraN-like"/>
</dbReference>
<dbReference type="EMBL" id="BATM01000038">
    <property type="protein sequence ID" value="GAD80671.1"/>
    <property type="molecule type" value="Genomic_DNA"/>
</dbReference>
<dbReference type="PANTHER" id="PTHR34039">
    <property type="entry name" value="UPF0102 PROTEIN YRAN"/>
    <property type="match status" value="1"/>
</dbReference>
<dbReference type="GO" id="GO:0003676">
    <property type="term" value="F:nucleic acid binding"/>
    <property type="evidence" value="ECO:0007669"/>
    <property type="project" value="InterPro"/>
</dbReference>
<dbReference type="SUPFAM" id="SSF52980">
    <property type="entry name" value="Restriction endonuclease-like"/>
    <property type="match status" value="1"/>
</dbReference>
<accession>U3AL79</accession>
<dbReference type="HAMAP" id="MF_00048">
    <property type="entry name" value="UPF0102"/>
    <property type="match status" value="1"/>
</dbReference>
<keyword evidence="4" id="KW-1185">Reference proteome</keyword>
<protein>
    <recommendedName>
        <fullName evidence="2">UPF0102 protein VEZ01S_38_00600</fullName>
    </recommendedName>
</protein>
<dbReference type="PANTHER" id="PTHR34039:SF1">
    <property type="entry name" value="UPF0102 PROTEIN YRAN"/>
    <property type="match status" value="1"/>
</dbReference>
<dbReference type="NCBIfam" id="TIGR00252">
    <property type="entry name" value="YraN family protein"/>
    <property type="match status" value="1"/>
</dbReference>
<name>U3AL79_9VIBR</name>
<dbReference type="Pfam" id="PF02021">
    <property type="entry name" value="UPF0102"/>
    <property type="match status" value="1"/>
</dbReference>
<organism evidence="3 4">
    <name type="scientific">Vibrio ezurae NBRC 102218</name>
    <dbReference type="NCBI Taxonomy" id="1219080"/>
    <lineage>
        <taxon>Bacteria</taxon>
        <taxon>Pseudomonadati</taxon>
        <taxon>Pseudomonadota</taxon>
        <taxon>Gammaproteobacteria</taxon>
        <taxon>Vibrionales</taxon>
        <taxon>Vibrionaceae</taxon>
        <taxon>Vibrio</taxon>
    </lineage>
</organism>
<proteinExistence type="inferred from homology"/>
<reference evidence="3 4" key="1">
    <citation type="submission" date="2013-09" db="EMBL/GenBank/DDBJ databases">
        <title>Whole genome shotgun sequence of Vibrio ezurae NBRC 102218.</title>
        <authorList>
            <person name="Yoshida I."/>
            <person name="Hosoyama A."/>
            <person name="Numata M."/>
            <person name="Hashimoto M."/>
            <person name="Hosoyama Y."/>
            <person name="Tsuchikane K."/>
            <person name="Noguchi M."/>
            <person name="Hirakata S."/>
            <person name="Ichikawa N."/>
            <person name="Ohji S."/>
            <person name="Yamazoe A."/>
            <person name="Fujita N."/>
        </authorList>
    </citation>
    <scope>NUCLEOTIDE SEQUENCE [LARGE SCALE GENOMIC DNA]</scope>
    <source>
        <strain evidence="3 4">NBRC 102218</strain>
    </source>
</reference>
<comment type="caution">
    <text evidence="3">The sequence shown here is derived from an EMBL/GenBank/DDBJ whole genome shotgun (WGS) entry which is preliminary data.</text>
</comment>
<dbReference type="Proteomes" id="UP000016562">
    <property type="component" value="Unassembled WGS sequence"/>
</dbReference>
<sequence>MSLLNKLAIGHKYEAKAQRYLAKQGLDFIEKNFHAKCGEIDLIMKDKQEFVFVEVKYRKQQHYGSGVDAVSHSKQLKIKKTAMLWMMKNNLSPSHTYFRFDVISLSSDPEKVEWIQNAIVEG</sequence>
<evidence type="ECO:0000313" key="4">
    <source>
        <dbReference type="Proteomes" id="UP000016562"/>
    </source>
</evidence>
<dbReference type="Gene3D" id="3.40.1350.10">
    <property type="match status" value="1"/>
</dbReference>
<dbReference type="STRING" id="1219080.VEZ01S_38_00600"/>
<dbReference type="InterPro" id="IPR011856">
    <property type="entry name" value="tRNA_endonuc-like_dom_sf"/>
</dbReference>
<evidence type="ECO:0000256" key="1">
    <source>
        <dbReference type="ARBA" id="ARBA00006738"/>
    </source>
</evidence>
<comment type="similarity">
    <text evidence="1 2">Belongs to the UPF0102 family.</text>
</comment>
<gene>
    <name evidence="3" type="ORF">VEZ01S_38_00600</name>
</gene>
<evidence type="ECO:0000256" key="2">
    <source>
        <dbReference type="HAMAP-Rule" id="MF_00048"/>
    </source>
</evidence>
<dbReference type="OrthoDB" id="9794876at2"/>
<evidence type="ECO:0000313" key="3">
    <source>
        <dbReference type="EMBL" id="GAD80671.1"/>
    </source>
</evidence>